<dbReference type="EMBL" id="CACSIM010000001">
    <property type="protein sequence ID" value="CAA0085828.1"/>
    <property type="molecule type" value="Genomic_DNA"/>
</dbReference>
<dbReference type="PANTHER" id="PTHR33741:SF5">
    <property type="entry name" value="TRANSMEMBRANE PROTEIN DDB_G0269096-RELATED"/>
    <property type="match status" value="1"/>
</dbReference>
<sequence length="323" mass="34769">MHKLLTEIGLVIGIERNTTNHLEKFLSGLGGFISISLCYVIAKFYLDGPASVFIVTSVGASAVLIFAVPHGTLSQPWSVIGGHLISATIGVFCQQHIPNTEISAAAAVGGAIFAMYYLRCLHPPGGATALFAVIGGSSVSDLGFSYVIYPVFTNAVALVIFGILFNALFHWRRYPGHLFSRRQHCAVNSRGFTPSLTLANIATEDFAAALHEMNSFIDVSPEDLSDLFELASRSAINRSQQRLRIKAGLCYSNAARGSEWAVREVLTVDGNNLKYRIAAGTGNGSSDKINACSKRVFKQWARCQVITSSGLWIPCQPGVGNKP</sequence>
<keyword evidence="1" id="KW-1133">Transmembrane helix</keyword>
<evidence type="ECO:0000313" key="3">
    <source>
        <dbReference type="EMBL" id="CAA0080210.1"/>
    </source>
</evidence>
<keyword evidence="1" id="KW-0472">Membrane</keyword>
<evidence type="ECO:0000313" key="5">
    <source>
        <dbReference type="Proteomes" id="UP000435877"/>
    </source>
</evidence>
<dbReference type="OrthoDB" id="9811720at2"/>
<evidence type="ECO:0000256" key="1">
    <source>
        <dbReference type="SAM" id="Phobius"/>
    </source>
</evidence>
<feature type="transmembrane region" description="Helical" evidence="1">
    <location>
        <begin position="147"/>
        <end position="169"/>
    </location>
</feature>
<feature type="transmembrane region" description="Helical" evidence="1">
    <location>
        <begin position="49"/>
        <end position="68"/>
    </location>
</feature>
<dbReference type="Proteomes" id="UP000439591">
    <property type="component" value="Unassembled WGS sequence"/>
</dbReference>
<evidence type="ECO:0000313" key="6">
    <source>
        <dbReference type="Proteomes" id="UP000439591"/>
    </source>
</evidence>
<gene>
    <name evidence="3" type="ORF">IHBHHGIJ_00183</name>
    <name evidence="4" type="ORF">KFEGEMFD_00966</name>
</gene>
<proteinExistence type="predicted"/>
<dbReference type="PANTHER" id="PTHR33741">
    <property type="entry name" value="TRANSMEMBRANE PROTEIN DDB_G0269096-RELATED"/>
    <property type="match status" value="1"/>
</dbReference>
<organism evidence="4 6">
    <name type="scientific">Zhongshania aliphaticivorans</name>
    <dbReference type="NCBI Taxonomy" id="1470434"/>
    <lineage>
        <taxon>Bacteria</taxon>
        <taxon>Pseudomonadati</taxon>
        <taxon>Pseudomonadota</taxon>
        <taxon>Gammaproteobacteria</taxon>
        <taxon>Cellvibrionales</taxon>
        <taxon>Spongiibacteraceae</taxon>
        <taxon>Zhongshania</taxon>
    </lineage>
</organism>
<keyword evidence="5" id="KW-1185">Reference proteome</keyword>
<feature type="domain" description="HPP transmembrane region" evidence="2">
    <location>
        <begin position="19"/>
        <end position="175"/>
    </location>
</feature>
<dbReference type="EMBL" id="CACSIK010000001">
    <property type="protein sequence ID" value="CAA0080210.1"/>
    <property type="molecule type" value="Genomic_DNA"/>
</dbReference>
<dbReference type="InterPro" id="IPR007065">
    <property type="entry name" value="HPP"/>
</dbReference>
<dbReference type="InterPro" id="IPR058581">
    <property type="entry name" value="TM_HPP"/>
</dbReference>
<dbReference type="Proteomes" id="UP000435877">
    <property type="component" value="Unassembled WGS sequence"/>
</dbReference>
<keyword evidence="1" id="KW-0812">Transmembrane</keyword>
<name>A0A5S9N7B4_9GAMM</name>
<feature type="transmembrane region" description="Helical" evidence="1">
    <location>
        <begin position="25"/>
        <end position="42"/>
    </location>
</feature>
<dbReference type="RefSeq" id="WP_159266900.1">
    <property type="nucleotide sequence ID" value="NZ_CACSIK010000001.1"/>
</dbReference>
<dbReference type="AlphaFoldDB" id="A0A5S9N7B4"/>
<evidence type="ECO:0000259" key="2">
    <source>
        <dbReference type="Pfam" id="PF04982"/>
    </source>
</evidence>
<accession>A0A5S9N7B4</accession>
<evidence type="ECO:0000313" key="4">
    <source>
        <dbReference type="EMBL" id="CAA0085828.1"/>
    </source>
</evidence>
<reference evidence="5 6" key="1">
    <citation type="submission" date="2019-11" db="EMBL/GenBank/DDBJ databases">
        <authorList>
            <person name="Holert J."/>
        </authorList>
    </citation>
    <scope>NUCLEOTIDE SEQUENCE [LARGE SCALE GENOMIC DNA]</scope>
    <source>
        <strain evidence="4">BC3_2A</strain>
        <strain evidence="3">SB11_1A</strain>
    </source>
</reference>
<protein>
    <recommendedName>
        <fullName evidence="2">HPP transmembrane region domain-containing protein</fullName>
    </recommendedName>
</protein>
<dbReference type="Pfam" id="PF04982">
    <property type="entry name" value="TM_HPP"/>
    <property type="match status" value="1"/>
</dbReference>